<dbReference type="PANTHER" id="PTHR22715:SF1">
    <property type="entry name" value="DNA BINDING PROTEIN"/>
    <property type="match status" value="1"/>
</dbReference>
<dbReference type="Proteomes" id="UP000087171">
    <property type="component" value="Chromosome Ca7"/>
</dbReference>
<feature type="compositionally biased region" description="Polar residues" evidence="3">
    <location>
        <begin position="367"/>
        <end position="384"/>
    </location>
</feature>
<feature type="compositionally biased region" description="Polar residues" evidence="3">
    <location>
        <begin position="228"/>
        <end position="238"/>
    </location>
</feature>
<keyword evidence="4" id="KW-1185">Reference proteome</keyword>
<dbReference type="eggNOG" id="ENOG502QSEX">
    <property type="taxonomic scope" value="Eukaryota"/>
</dbReference>
<dbReference type="AlphaFoldDB" id="A0A1S2YTP3"/>
<dbReference type="KEGG" id="cam:101515165"/>
<evidence type="ECO:0000313" key="5">
    <source>
        <dbReference type="RefSeq" id="XP_004509752.1"/>
    </source>
</evidence>
<dbReference type="STRING" id="3827.A0A1S2YTP3"/>
<dbReference type="InterPro" id="IPR040092">
    <property type="entry name" value="TBRG1"/>
</dbReference>
<evidence type="ECO:0000256" key="2">
    <source>
        <dbReference type="ARBA" id="ARBA00023242"/>
    </source>
</evidence>
<dbReference type="GeneID" id="101515165"/>
<name>A0A1S2YTP3_CICAR</name>
<dbReference type="InterPro" id="IPR036322">
    <property type="entry name" value="WD40_repeat_dom_sf"/>
</dbReference>
<sequence length="1239" mass="136740">MVKTRTAAKPSPTDAEPENTDNLEVISIGSLYNGPWDKKYWSSSREKDRYPYPVGYIAVRAHNGTTYKMEILEGVNGPKFLISSDDGSSASGKTPDFAWEEFQKKGCPRMKIWHGKRLSSKMDGFELFGFKNQFIQRLLRELVADINGIEERSLVSSNFCNVVSKAEHDDGCHIVGTSPDLLISLGRSHVTGKRSRCELKSKKLNGGSRPRSLELACSRASDVKNKRTLGQGSSTAHNGSEDEDVAHNQIDVSPSLQIMSSVCKRSNCISSQNGLLLNPIDISEDKKGEAVTSERQTELLYSANHNTIEITENLSTEKLLPRSHDVEMKMSSLLVTAEDDKVMQSCSKESQGCIGVDLCAPDTLDSLENTSDSAPSSLDKNTYSEPACEVTSEDLLNSKHEYVRTSDSNPSSEKNNFSSAGQDMAKSMMSLLLPQAVPLLRNASTDEKFTLIPSDILPSMVTISKEEHNEVGCALDVPSSDKMVTEDAYKEQGEKIHRPNTDPCSNSPNTEHMKSIVLDSFEYSQGEDLKNSEFLSFDIAEAGISNFSKETCCPKSQEQLLGDLPNGPSTCCASELGFKNRPCDYDLCVPDSVLDDMSEDRIMEQSIDVCLDLKENPVNVRFNSKQNDLSTTQDYTGGISNASSEVKPKICHIKNMETLAEKTLDEAVGKTDNAKTMIMSSQLPTLVYTRRKRRNSVTLQGNCSTVESTECDKIKLVTPQMHTAICTPPSETIQTKKLNDKLCEPDNSAGLIVETPQAHSHIPDVQSNRVELNTSSQNPNPFSCENKCSGDKEVQFIPEPMTQRNCELKNNLNSNVKFVGRYMHPMPVSSLLIRTREDEIHICVICGLLMSQQRTLFTYKVAIKESNFGFPSVMAHSPIILPDPNHNFIRETMVESTGVELTPDGQYIVLIGSIRTPNCREGKIDCCCSTCTSVCSEKSALKIVHVQCGYVSLMATLEVIDDVHCILVCEPNRLVSVGESGRLHVWVMNSTWSEMVEYFIIPPDGSMSPGIVELKKVPKCAHLVVGRNICGEFSLWDITKLNCVSSFSASKYPINEFSPISLFHLQRKDVGFSYASIEEKAEKLLEATKLWHSEQRETSVFLPSQDVAIWFLVSTPSDVDCCQNHVSTSSHHDVHSARSWRLALLVENSIVFGSPLDPRATAIGVSGGYGISSTSDGVVYTWELSRGSKVDTLHRFEDGTVTSLATDESNSNSRGAVGVAGDGGQLLLYLHLYERDSNK</sequence>
<dbReference type="PaxDb" id="3827-XP_004509752.1"/>
<dbReference type="PROSITE" id="PS51543">
    <property type="entry name" value="FYRC"/>
    <property type="match status" value="1"/>
</dbReference>
<dbReference type="GO" id="GO:0051726">
    <property type="term" value="P:regulation of cell cycle"/>
    <property type="evidence" value="ECO:0007669"/>
    <property type="project" value="TreeGrafter"/>
</dbReference>
<organism evidence="4 5">
    <name type="scientific">Cicer arietinum</name>
    <name type="common">Chickpea</name>
    <name type="synonym">Garbanzo</name>
    <dbReference type="NCBI Taxonomy" id="3827"/>
    <lineage>
        <taxon>Eukaryota</taxon>
        <taxon>Viridiplantae</taxon>
        <taxon>Streptophyta</taxon>
        <taxon>Embryophyta</taxon>
        <taxon>Tracheophyta</taxon>
        <taxon>Spermatophyta</taxon>
        <taxon>Magnoliopsida</taxon>
        <taxon>eudicotyledons</taxon>
        <taxon>Gunneridae</taxon>
        <taxon>Pentapetalae</taxon>
        <taxon>rosids</taxon>
        <taxon>fabids</taxon>
        <taxon>Fabales</taxon>
        <taxon>Fabaceae</taxon>
        <taxon>Papilionoideae</taxon>
        <taxon>50 kb inversion clade</taxon>
        <taxon>NPAAA clade</taxon>
        <taxon>Hologalegina</taxon>
        <taxon>IRL clade</taxon>
        <taxon>Cicereae</taxon>
        <taxon>Cicer</taxon>
    </lineage>
</organism>
<dbReference type="InterPro" id="IPR003888">
    <property type="entry name" value="FYrich_N"/>
</dbReference>
<dbReference type="GO" id="GO:0048731">
    <property type="term" value="P:system development"/>
    <property type="evidence" value="ECO:0007669"/>
    <property type="project" value="UniProtKB-ARBA"/>
</dbReference>
<feature type="region of interest" description="Disordered" evidence="3">
    <location>
        <begin position="490"/>
        <end position="509"/>
    </location>
</feature>
<dbReference type="GO" id="GO:0140993">
    <property type="term" value="F:histone modifying activity"/>
    <property type="evidence" value="ECO:0007669"/>
    <property type="project" value="UniProtKB-ARBA"/>
</dbReference>
<feature type="region of interest" description="Disordered" evidence="3">
    <location>
        <begin position="367"/>
        <end position="387"/>
    </location>
</feature>
<dbReference type="InterPro" id="IPR003889">
    <property type="entry name" value="FYrich_C"/>
</dbReference>
<protein>
    <submittedName>
        <fullName evidence="5">Uncharacterized protein LOC101515165</fullName>
    </submittedName>
</protein>
<proteinExistence type="predicted"/>
<dbReference type="RefSeq" id="XP_004509752.1">
    <property type="nucleotide sequence ID" value="XM_004509695.3"/>
</dbReference>
<dbReference type="PROSITE" id="PS51542">
    <property type="entry name" value="FYRN"/>
    <property type="match status" value="1"/>
</dbReference>
<comment type="subcellular location">
    <subcellularLocation>
        <location evidence="1">Nucleus</location>
    </subcellularLocation>
</comment>
<reference evidence="5" key="2">
    <citation type="submission" date="2025-08" db="UniProtKB">
        <authorList>
            <consortium name="RefSeq"/>
        </authorList>
    </citation>
    <scope>IDENTIFICATION</scope>
    <source>
        <tissue evidence="5">Etiolated seedlings</tissue>
    </source>
</reference>
<evidence type="ECO:0000256" key="3">
    <source>
        <dbReference type="SAM" id="MobiDB-lite"/>
    </source>
</evidence>
<accession>A0A1S2YTP3</accession>
<feature type="region of interest" description="Disordered" evidence="3">
    <location>
        <begin position="224"/>
        <end position="246"/>
    </location>
</feature>
<dbReference type="PANTHER" id="PTHR22715">
    <property type="entry name" value="TRANSFORMING GROWTH FACTOR BETA REGULATED GENE 1"/>
    <property type="match status" value="1"/>
</dbReference>
<dbReference type="OrthoDB" id="1928087at2759"/>
<keyword evidence="2" id="KW-0539">Nucleus</keyword>
<gene>
    <name evidence="5" type="primary">LOC101515165</name>
</gene>
<reference evidence="4" key="1">
    <citation type="journal article" date="2013" name="Nat. Biotechnol.">
        <title>Draft genome sequence of chickpea (Cicer arietinum) provides a resource for trait improvement.</title>
        <authorList>
            <person name="Varshney R.K."/>
            <person name="Song C."/>
            <person name="Saxena R.K."/>
            <person name="Azam S."/>
            <person name="Yu S."/>
            <person name="Sharpe A.G."/>
            <person name="Cannon S."/>
            <person name="Baek J."/>
            <person name="Rosen B.D."/>
            <person name="Tar'an B."/>
            <person name="Millan T."/>
            <person name="Zhang X."/>
            <person name="Ramsay L.D."/>
            <person name="Iwata A."/>
            <person name="Wang Y."/>
            <person name="Nelson W."/>
            <person name="Farmer A.D."/>
            <person name="Gaur P.M."/>
            <person name="Soderlund C."/>
            <person name="Penmetsa R.V."/>
            <person name="Xu C."/>
            <person name="Bharti A.K."/>
            <person name="He W."/>
            <person name="Winter P."/>
            <person name="Zhao S."/>
            <person name="Hane J.K."/>
            <person name="Carrasquilla-Garcia N."/>
            <person name="Condie J.A."/>
            <person name="Upadhyaya H.D."/>
            <person name="Luo M.C."/>
            <person name="Thudi M."/>
            <person name="Gowda C.L."/>
            <person name="Singh N.P."/>
            <person name="Lichtenzveig J."/>
            <person name="Gali K.K."/>
            <person name="Rubio J."/>
            <person name="Nadarajan N."/>
            <person name="Dolezel J."/>
            <person name="Bansal K.C."/>
            <person name="Xu X."/>
            <person name="Edwards D."/>
            <person name="Zhang G."/>
            <person name="Kahl G."/>
            <person name="Gil J."/>
            <person name="Singh K.B."/>
            <person name="Datta S.K."/>
            <person name="Jackson S.A."/>
            <person name="Wang J."/>
            <person name="Cook D.R."/>
        </authorList>
    </citation>
    <scope>NUCLEOTIDE SEQUENCE [LARGE SCALE GENOMIC DNA]</scope>
    <source>
        <strain evidence="4">cv. CDC Frontier</strain>
    </source>
</reference>
<evidence type="ECO:0000256" key="1">
    <source>
        <dbReference type="ARBA" id="ARBA00004123"/>
    </source>
</evidence>
<feature type="compositionally biased region" description="Basic and acidic residues" evidence="3">
    <location>
        <begin position="490"/>
        <end position="500"/>
    </location>
</feature>
<dbReference type="GO" id="GO:0005634">
    <property type="term" value="C:nucleus"/>
    <property type="evidence" value="ECO:0007669"/>
    <property type="project" value="UniProtKB-SubCell"/>
</dbReference>
<feature type="region of interest" description="Disordered" evidence="3">
    <location>
        <begin position="1"/>
        <end position="20"/>
    </location>
</feature>
<dbReference type="Gene3D" id="3.30.160.360">
    <property type="match status" value="1"/>
</dbReference>
<dbReference type="SUPFAM" id="SSF50978">
    <property type="entry name" value="WD40 repeat-like"/>
    <property type="match status" value="1"/>
</dbReference>
<evidence type="ECO:0000313" key="4">
    <source>
        <dbReference type="Proteomes" id="UP000087171"/>
    </source>
</evidence>